<dbReference type="InterPro" id="IPR012340">
    <property type="entry name" value="NA-bd_OB-fold"/>
</dbReference>
<dbReference type="GO" id="GO:0003735">
    <property type="term" value="F:structural constituent of ribosome"/>
    <property type="evidence" value="ECO:0007669"/>
    <property type="project" value="UniProtKB-UniRule"/>
</dbReference>
<sequence length="88" mass="10277">MERQTSRKSLNGFVVSTKNEKTVVVAVETYKKHPLYAKRFKSTKRYQVHVEGIEVAMGDFVRIDECRPMSKTKRFRLVEVLEAKKEGK</sequence>
<keyword evidence="5 6" id="KW-0687">Ribonucleoprotein</keyword>
<name>A0A4R0XT05_9MOLU</name>
<accession>A0A4R0XT05</accession>
<dbReference type="Proteomes" id="UP000291072">
    <property type="component" value="Unassembled WGS sequence"/>
</dbReference>
<reference evidence="7 8" key="1">
    <citation type="submission" date="2018-02" db="EMBL/GenBank/DDBJ databases">
        <title>Mycoplasma marinum and Mycoplasma todarodis sp. nov., moderately halophilic and psychrotolerant mycoplasmas isolated from cephalopods.</title>
        <authorList>
            <person name="Viver T."/>
        </authorList>
    </citation>
    <scope>NUCLEOTIDE SEQUENCE [LARGE SCALE GENOMIC DNA]</scope>
    <source>
        <strain evidence="7 8">5H</strain>
    </source>
</reference>
<evidence type="ECO:0000256" key="5">
    <source>
        <dbReference type="ARBA" id="ARBA00023274"/>
    </source>
</evidence>
<keyword evidence="4 6" id="KW-0689">Ribosomal protein</keyword>
<organism evidence="7 8">
    <name type="scientific">Mycoplasma todarodis</name>
    <dbReference type="NCBI Taxonomy" id="1937191"/>
    <lineage>
        <taxon>Bacteria</taxon>
        <taxon>Bacillati</taxon>
        <taxon>Mycoplasmatota</taxon>
        <taxon>Mollicutes</taxon>
        <taxon>Mycoplasmataceae</taxon>
        <taxon>Mycoplasma</taxon>
    </lineage>
</organism>
<evidence type="ECO:0000256" key="6">
    <source>
        <dbReference type="HAMAP-Rule" id="MF_01345"/>
    </source>
</evidence>
<dbReference type="CDD" id="cd00364">
    <property type="entry name" value="Ribosomal_uS17"/>
    <property type="match status" value="1"/>
</dbReference>
<comment type="function">
    <text evidence="6">One of the primary rRNA binding proteins, it binds specifically to the 5'-end of 16S ribosomal RNA.</text>
</comment>
<comment type="similarity">
    <text evidence="1 6">Belongs to the universal ribosomal protein uS17 family.</text>
</comment>
<evidence type="ECO:0000313" key="7">
    <source>
        <dbReference type="EMBL" id="TCG10867.1"/>
    </source>
</evidence>
<dbReference type="GO" id="GO:0019843">
    <property type="term" value="F:rRNA binding"/>
    <property type="evidence" value="ECO:0007669"/>
    <property type="project" value="UniProtKB-UniRule"/>
</dbReference>
<protein>
    <recommendedName>
        <fullName evidence="6">Small ribosomal subunit protein uS17</fullName>
    </recommendedName>
</protein>
<keyword evidence="8" id="KW-1185">Reference proteome</keyword>
<dbReference type="PANTHER" id="PTHR10744:SF1">
    <property type="entry name" value="SMALL RIBOSOMAL SUBUNIT PROTEIN US17M"/>
    <property type="match status" value="1"/>
</dbReference>
<dbReference type="HAMAP" id="MF_01345_B">
    <property type="entry name" value="Ribosomal_uS17_B"/>
    <property type="match status" value="1"/>
</dbReference>
<evidence type="ECO:0000256" key="2">
    <source>
        <dbReference type="ARBA" id="ARBA00022730"/>
    </source>
</evidence>
<dbReference type="GO" id="GO:0022627">
    <property type="term" value="C:cytosolic small ribosomal subunit"/>
    <property type="evidence" value="ECO:0007669"/>
    <property type="project" value="UniProtKB-UniRule"/>
</dbReference>
<proteinExistence type="inferred from homology"/>
<dbReference type="NCBIfam" id="TIGR03635">
    <property type="entry name" value="uS17_bact"/>
    <property type="match status" value="1"/>
</dbReference>
<dbReference type="NCBIfam" id="NF004123">
    <property type="entry name" value="PRK05610.1"/>
    <property type="match status" value="1"/>
</dbReference>
<evidence type="ECO:0000256" key="3">
    <source>
        <dbReference type="ARBA" id="ARBA00022884"/>
    </source>
</evidence>
<keyword evidence="2 6" id="KW-0699">rRNA-binding</keyword>
<dbReference type="EMBL" id="PSZP01000020">
    <property type="protein sequence ID" value="TCG10867.1"/>
    <property type="molecule type" value="Genomic_DNA"/>
</dbReference>
<evidence type="ECO:0000256" key="1">
    <source>
        <dbReference type="ARBA" id="ARBA00010254"/>
    </source>
</evidence>
<dbReference type="PANTHER" id="PTHR10744">
    <property type="entry name" value="40S RIBOSOMAL PROTEIN S11 FAMILY MEMBER"/>
    <property type="match status" value="1"/>
</dbReference>
<gene>
    <name evidence="6" type="primary">rpsQ</name>
    <name evidence="7" type="ORF">C4B25_02955</name>
</gene>
<evidence type="ECO:0000313" key="8">
    <source>
        <dbReference type="Proteomes" id="UP000291072"/>
    </source>
</evidence>
<dbReference type="AlphaFoldDB" id="A0A4R0XT05"/>
<dbReference type="PRINTS" id="PR00973">
    <property type="entry name" value="RIBOSOMALS17"/>
</dbReference>
<dbReference type="RefSeq" id="WP_131613562.1">
    <property type="nucleotide sequence ID" value="NZ_PSZP01000020.1"/>
</dbReference>
<dbReference type="GO" id="GO:0006412">
    <property type="term" value="P:translation"/>
    <property type="evidence" value="ECO:0007669"/>
    <property type="project" value="UniProtKB-UniRule"/>
</dbReference>
<keyword evidence="3 6" id="KW-0694">RNA-binding</keyword>
<dbReference type="Pfam" id="PF00366">
    <property type="entry name" value="Ribosomal_S17"/>
    <property type="match status" value="1"/>
</dbReference>
<dbReference type="OrthoDB" id="9811714at2"/>
<dbReference type="Gene3D" id="2.40.50.140">
    <property type="entry name" value="Nucleic acid-binding proteins"/>
    <property type="match status" value="1"/>
</dbReference>
<dbReference type="InterPro" id="IPR000266">
    <property type="entry name" value="Ribosomal_uS17"/>
</dbReference>
<evidence type="ECO:0000256" key="4">
    <source>
        <dbReference type="ARBA" id="ARBA00022980"/>
    </source>
</evidence>
<dbReference type="InterPro" id="IPR019984">
    <property type="entry name" value="Ribosomal_uS17_bact/chlr"/>
</dbReference>
<comment type="caution">
    <text evidence="7">The sequence shown here is derived from an EMBL/GenBank/DDBJ whole genome shotgun (WGS) entry which is preliminary data.</text>
</comment>
<comment type="subunit">
    <text evidence="6">Part of the 30S ribosomal subunit.</text>
</comment>
<dbReference type="SUPFAM" id="SSF50249">
    <property type="entry name" value="Nucleic acid-binding proteins"/>
    <property type="match status" value="1"/>
</dbReference>